<dbReference type="PANTHER" id="PTHR36453:SF1">
    <property type="entry name" value="RIGHT HANDED BETA HELIX DOMAIN-CONTAINING PROTEIN"/>
    <property type="match status" value="1"/>
</dbReference>
<reference evidence="2 3" key="1">
    <citation type="submission" date="2018-08" db="EMBL/GenBank/DDBJ databases">
        <title>A genome reference for cultivated species of the human gut microbiota.</title>
        <authorList>
            <person name="Zou Y."/>
            <person name="Xue W."/>
            <person name="Luo G."/>
        </authorList>
    </citation>
    <scope>NUCLEOTIDE SEQUENCE [LARGE SCALE GENOMIC DNA]</scope>
    <source>
        <strain evidence="2 3">AF04-46</strain>
    </source>
</reference>
<gene>
    <name evidence="2" type="ORF">DWV35_04065</name>
</gene>
<dbReference type="PANTHER" id="PTHR36453">
    <property type="entry name" value="SECRETED PROTEIN-RELATED"/>
    <property type="match status" value="1"/>
</dbReference>
<feature type="domain" description="Right handed beta helix" evidence="1">
    <location>
        <begin position="334"/>
        <end position="444"/>
    </location>
</feature>
<dbReference type="EMBL" id="QSBI01000003">
    <property type="protein sequence ID" value="RGX12470.1"/>
    <property type="molecule type" value="Genomic_DNA"/>
</dbReference>
<dbReference type="InterPro" id="IPR012334">
    <property type="entry name" value="Pectin_lyas_fold"/>
</dbReference>
<dbReference type="SUPFAM" id="SSF51126">
    <property type="entry name" value="Pectin lyase-like"/>
    <property type="match status" value="1"/>
</dbReference>
<dbReference type="Gene3D" id="2.160.20.10">
    <property type="entry name" value="Single-stranded right-handed beta-helix, Pectin lyase-like"/>
    <property type="match status" value="2"/>
</dbReference>
<dbReference type="InterPro" id="IPR039448">
    <property type="entry name" value="Beta_helix"/>
</dbReference>
<protein>
    <submittedName>
        <fullName evidence="2">Right-handed parallel beta-helix repeat-containing protein</fullName>
    </submittedName>
</protein>
<accession>A0A413EXD9</accession>
<evidence type="ECO:0000259" key="1">
    <source>
        <dbReference type="Pfam" id="PF13229"/>
    </source>
</evidence>
<sequence>MVMKILIFLASLLLGSLCQIYGQQMIYVSPTGNDNNDGSKEKPLFSLNCALEKGCADMNRTDTLSILIQSGDYYLDRPVQIKTSLKRPVVFRGIGEQKSSLLGGICINGWEPFGDKLYRAYVPEVVRYGFTFEQLYINGRRATLARTPNEDWYTVKDASETPFVNGVRAADYAVQRVVLNTQDISSLKGLTADEASRVKFRFYHKWDITQKHIEYVDADSGFVYLAGKGMQDWNPITAGSRYVMFNYMKALDEPGEWYLDHQTGYIYYMPLANENMATAFCVAPALQHLLVVEGTEDAPVRDLHFENISFQYSSYLLPDNGEDAVQAAAFTDAALLLNYAEGVSFVNCELMHLGSYGIWLKRGCHRNRIEHCYLADFGAGGIKIGEPFFQSDGQPVSRENIVDNCILQHMGSELPCGVGIALFHTSDNRITHNDIADLRYSGISSGWFWGYNQTSDSWTSVLNKRGVGQYYQAPLTSPSVRNIIEYNHVHHIGWGELSDMGAIYTLGESPGTSVSNNVVHDILSYDYGGWGLYTDEGSRGITMRNNLVYRCKSGGFHQHYGRDNIIENNIFAFGFYYQAQFTRVEKHLSFSFRHNIILQKQGETLSGPWKEGNICIGSNLYWSVDGALRFDGLPWEQWKKEKENDSMVASPLFIDAENDDFRFKKLKNVRKIGFIPFDYSQAGVYGSKEWKEKAQLSSDILREFEYKASIRLNK</sequence>
<dbReference type="InterPro" id="IPR011050">
    <property type="entry name" value="Pectin_lyase_fold/virulence"/>
</dbReference>
<dbReference type="Proteomes" id="UP000286031">
    <property type="component" value="Unassembled WGS sequence"/>
</dbReference>
<dbReference type="AlphaFoldDB" id="A0A413EXD9"/>
<dbReference type="InterPro" id="IPR006626">
    <property type="entry name" value="PbH1"/>
</dbReference>
<organism evidence="2 3">
    <name type="scientific">Bacteroides ovatus</name>
    <dbReference type="NCBI Taxonomy" id="28116"/>
    <lineage>
        <taxon>Bacteria</taxon>
        <taxon>Pseudomonadati</taxon>
        <taxon>Bacteroidota</taxon>
        <taxon>Bacteroidia</taxon>
        <taxon>Bacteroidales</taxon>
        <taxon>Bacteroidaceae</taxon>
        <taxon>Bacteroides</taxon>
    </lineage>
</organism>
<proteinExistence type="predicted"/>
<name>A0A413EXD9_BACOV</name>
<evidence type="ECO:0000313" key="2">
    <source>
        <dbReference type="EMBL" id="RGX12470.1"/>
    </source>
</evidence>
<dbReference type="Pfam" id="PF13229">
    <property type="entry name" value="Beta_helix"/>
    <property type="match status" value="1"/>
</dbReference>
<dbReference type="SMART" id="SM00710">
    <property type="entry name" value="PbH1"/>
    <property type="match status" value="5"/>
</dbReference>
<comment type="caution">
    <text evidence="2">The sequence shown here is derived from an EMBL/GenBank/DDBJ whole genome shotgun (WGS) entry which is preliminary data.</text>
</comment>
<evidence type="ECO:0000313" key="3">
    <source>
        <dbReference type="Proteomes" id="UP000286031"/>
    </source>
</evidence>